<dbReference type="AlphaFoldDB" id="A0A2N0ZN37"/>
<dbReference type="Proteomes" id="UP000233343">
    <property type="component" value="Unassembled WGS sequence"/>
</dbReference>
<evidence type="ECO:0008006" key="3">
    <source>
        <dbReference type="Google" id="ProtNLM"/>
    </source>
</evidence>
<accession>A0A2N0ZN37</accession>
<dbReference type="EMBL" id="PISD01000003">
    <property type="protein sequence ID" value="PKG30896.1"/>
    <property type="molecule type" value="Genomic_DNA"/>
</dbReference>
<name>A0A2N0ZN37_9BACI</name>
<proteinExistence type="predicted"/>
<sequence>MGRGRPKKTSGFTALVEHLEEKKGEGNKKKKTASFTLDPDIVDEFVLLADEYTNGNKSELLEMVLKTFFEDVQKVRNSKKKSVSSSETTENQ</sequence>
<protein>
    <recommendedName>
        <fullName evidence="3">CopG family transcriptional regulator</fullName>
    </recommendedName>
</protein>
<evidence type="ECO:0000313" key="1">
    <source>
        <dbReference type="EMBL" id="PKG30896.1"/>
    </source>
</evidence>
<organism evidence="1 2">
    <name type="scientific">Cytobacillus horneckiae</name>
    <dbReference type="NCBI Taxonomy" id="549687"/>
    <lineage>
        <taxon>Bacteria</taxon>
        <taxon>Bacillati</taxon>
        <taxon>Bacillota</taxon>
        <taxon>Bacilli</taxon>
        <taxon>Bacillales</taxon>
        <taxon>Bacillaceae</taxon>
        <taxon>Cytobacillus</taxon>
    </lineage>
</organism>
<evidence type="ECO:0000313" key="2">
    <source>
        <dbReference type="Proteomes" id="UP000233343"/>
    </source>
</evidence>
<reference evidence="1 2" key="1">
    <citation type="journal article" date="2010" name="Int. J. Syst. Evol. Microbiol.">
        <title>Bacillus horneckiae sp. nov., isolated from a spacecraft-assembly clean room.</title>
        <authorList>
            <person name="Vaishampayan P."/>
            <person name="Probst A."/>
            <person name="Krishnamurthi S."/>
            <person name="Ghosh S."/>
            <person name="Osman S."/>
            <person name="McDowall A."/>
            <person name="Ruckmani A."/>
            <person name="Mayilraj S."/>
            <person name="Venkateswaran K."/>
        </authorList>
    </citation>
    <scope>NUCLEOTIDE SEQUENCE [LARGE SCALE GENOMIC DNA]</scope>
    <source>
        <strain evidence="2">1PO1SC</strain>
    </source>
</reference>
<dbReference type="RefSeq" id="WP_101226205.1">
    <property type="nucleotide sequence ID" value="NZ_JARSFA010000023.1"/>
</dbReference>
<gene>
    <name evidence="1" type="ORF">CWS20_00960</name>
</gene>
<comment type="caution">
    <text evidence="1">The sequence shown here is derived from an EMBL/GenBank/DDBJ whole genome shotgun (WGS) entry which is preliminary data.</text>
</comment>
<keyword evidence="2" id="KW-1185">Reference proteome</keyword>